<feature type="domain" description="Mandelate racemase/muconate lactonizing enzyme C-terminal" evidence="2">
    <location>
        <begin position="150"/>
        <end position="245"/>
    </location>
</feature>
<dbReference type="Gene3D" id="3.30.390.10">
    <property type="entry name" value="Enolase-like, N-terminal domain"/>
    <property type="match status" value="1"/>
</dbReference>
<dbReference type="InterPro" id="IPR034593">
    <property type="entry name" value="DgoD-like"/>
</dbReference>
<comment type="caution">
    <text evidence="3">The sequence shown here is derived from an EMBL/GenBank/DDBJ whole genome shotgun (WGS) entry which is preliminary data.</text>
</comment>
<dbReference type="InterPro" id="IPR013342">
    <property type="entry name" value="Mandelate_racemase_C"/>
</dbReference>
<dbReference type="InterPro" id="IPR029017">
    <property type="entry name" value="Enolase-like_N"/>
</dbReference>
<sequence length="380" mass="40811">MRITDIKAFPISSPIPPEKQNRLGIGRLAKRDAVLVKVFTDEGIIGWGEAHHGRNPGAVANIVNNTMHQLVVGMDPTDTVAIWDKVYKAQVASHGMGAGSVIALSGVDMACWDIRGKAVGWPVWKLLGGSDKKIPAYAGGGGALGIGRGPEELADEVASFAAKGYKAVKLRIGQAVDKDIARVAAVRKAFDKIDILTDANTAYTLDDARRVMPALAEMGVSWLEEPFPPNDYRSYEIASKYSSTPLALGENNYTRFEFVKHIESGAVRVFQPDVGKTGGFTEIMRIAAMASAWGVKINPHGGVTGLDLAAGIHVLASIDNGGYFEASEGYNPQRSAPFDRSPYEMDSDGFVRPLDRPGIGLEVDESFIERNPVIEGPGFV</sequence>
<dbReference type="OrthoDB" id="5290054at2"/>
<dbReference type="Pfam" id="PF13378">
    <property type="entry name" value="MR_MLE_C"/>
    <property type="match status" value="1"/>
</dbReference>
<name>W9H7G5_9PROT</name>
<dbReference type="SMART" id="SM00922">
    <property type="entry name" value="MR_MLE"/>
    <property type="match status" value="1"/>
</dbReference>
<dbReference type="InterPro" id="IPR036849">
    <property type="entry name" value="Enolase-like_C_sf"/>
</dbReference>
<evidence type="ECO:0000313" key="3">
    <source>
        <dbReference type="EMBL" id="EWY40706.1"/>
    </source>
</evidence>
<protein>
    <submittedName>
        <fullName evidence="3">Mandelate racemase</fullName>
    </submittedName>
</protein>
<dbReference type="SUPFAM" id="SSF54826">
    <property type="entry name" value="Enolase N-terminal domain-like"/>
    <property type="match status" value="1"/>
</dbReference>
<dbReference type="Pfam" id="PF02746">
    <property type="entry name" value="MR_MLE_N"/>
    <property type="match status" value="1"/>
</dbReference>
<keyword evidence="1" id="KW-0456">Lyase</keyword>
<dbReference type="EMBL" id="AVFL01000006">
    <property type="protein sequence ID" value="EWY40706.1"/>
    <property type="molecule type" value="Genomic_DNA"/>
</dbReference>
<dbReference type="STRING" id="1385369.N825_32790"/>
<dbReference type="RefSeq" id="WP_037450494.1">
    <property type="nucleotide sequence ID" value="NZ_AVFL01000006.1"/>
</dbReference>
<keyword evidence="4" id="KW-1185">Reference proteome</keyword>
<evidence type="ECO:0000256" key="1">
    <source>
        <dbReference type="ARBA" id="ARBA00023239"/>
    </source>
</evidence>
<dbReference type="InterPro" id="IPR029065">
    <property type="entry name" value="Enolase_C-like"/>
</dbReference>
<organism evidence="3 4">
    <name type="scientific">Skermanella stibiiresistens SB22</name>
    <dbReference type="NCBI Taxonomy" id="1385369"/>
    <lineage>
        <taxon>Bacteria</taxon>
        <taxon>Pseudomonadati</taxon>
        <taxon>Pseudomonadota</taxon>
        <taxon>Alphaproteobacteria</taxon>
        <taxon>Rhodospirillales</taxon>
        <taxon>Azospirillaceae</taxon>
        <taxon>Skermanella</taxon>
    </lineage>
</organism>
<dbReference type="InterPro" id="IPR013341">
    <property type="entry name" value="Mandelate_racemase_N_dom"/>
</dbReference>
<dbReference type="InterPro" id="IPR018110">
    <property type="entry name" value="Mandel_Rmase/mucon_lact_enz_CS"/>
</dbReference>
<dbReference type="PROSITE" id="PS00909">
    <property type="entry name" value="MR_MLE_2"/>
    <property type="match status" value="1"/>
</dbReference>
<dbReference type="GO" id="GO:0016829">
    <property type="term" value="F:lyase activity"/>
    <property type="evidence" value="ECO:0007669"/>
    <property type="project" value="UniProtKB-KW"/>
</dbReference>
<evidence type="ECO:0000313" key="4">
    <source>
        <dbReference type="Proteomes" id="UP000019486"/>
    </source>
</evidence>
<accession>W9H7G5</accession>
<dbReference type="AlphaFoldDB" id="W9H7G5"/>
<dbReference type="SUPFAM" id="SSF51604">
    <property type="entry name" value="Enolase C-terminal domain-like"/>
    <property type="match status" value="1"/>
</dbReference>
<dbReference type="Proteomes" id="UP000019486">
    <property type="component" value="Unassembled WGS sequence"/>
</dbReference>
<evidence type="ECO:0000259" key="2">
    <source>
        <dbReference type="SMART" id="SM00922"/>
    </source>
</evidence>
<dbReference type="PANTHER" id="PTHR48080">
    <property type="entry name" value="D-GALACTONATE DEHYDRATASE-RELATED"/>
    <property type="match status" value="1"/>
</dbReference>
<dbReference type="CDD" id="cd03316">
    <property type="entry name" value="MR_like"/>
    <property type="match status" value="1"/>
</dbReference>
<gene>
    <name evidence="3" type="ORF">N825_32790</name>
</gene>
<dbReference type="SFLD" id="SFLDG00179">
    <property type="entry name" value="mandelate_racemase"/>
    <property type="match status" value="1"/>
</dbReference>
<dbReference type="GO" id="GO:0009063">
    <property type="term" value="P:amino acid catabolic process"/>
    <property type="evidence" value="ECO:0007669"/>
    <property type="project" value="InterPro"/>
</dbReference>
<reference evidence="3 4" key="1">
    <citation type="submission" date="2013-08" db="EMBL/GenBank/DDBJ databases">
        <title>The genome sequence of Skermanella stibiiresistens.</title>
        <authorList>
            <person name="Zhu W."/>
            <person name="Wang G."/>
        </authorList>
    </citation>
    <scope>NUCLEOTIDE SEQUENCE [LARGE SCALE GENOMIC DNA]</scope>
    <source>
        <strain evidence="3 4">SB22</strain>
    </source>
</reference>
<dbReference type="PANTHER" id="PTHR48080:SF2">
    <property type="entry name" value="D-GALACTONATE DEHYDRATASE"/>
    <property type="match status" value="1"/>
</dbReference>
<dbReference type="SFLD" id="SFLDS00001">
    <property type="entry name" value="Enolase"/>
    <property type="match status" value="1"/>
</dbReference>
<dbReference type="GO" id="GO:0000287">
    <property type="term" value="F:magnesium ion binding"/>
    <property type="evidence" value="ECO:0007669"/>
    <property type="project" value="UniProtKB-ARBA"/>
</dbReference>
<dbReference type="PATRIC" id="fig|1385369.3.peg.2000"/>
<dbReference type="Gene3D" id="3.20.20.120">
    <property type="entry name" value="Enolase-like C-terminal domain"/>
    <property type="match status" value="1"/>
</dbReference>
<proteinExistence type="predicted"/>